<proteinExistence type="predicted"/>
<keyword evidence="6 10" id="KW-0482">Metalloprotease</keyword>
<evidence type="ECO:0000256" key="5">
    <source>
        <dbReference type="ARBA" id="ARBA00022833"/>
    </source>
</evidence>
<dbReference type="InterPro" id="IPR006026">
    <property type="entry name" value="Peptidase_Metallo"/>
</dbReference>
<feature type="binding site" evidence="10">
    <location>
        <position position="461"/>
    </location>
    <ligand>
        <name>Zn(2+)</name>
        <dbReference type="ChEBI" id="CHEBI:29105"/>
        <note>catalytic</note>
    </ligand>
</feature>
<accession>A0A8S1GPZ4</accession>
<dbReference type="FunFam" id="1.10.10.1940:FF:000004">
    <property type="entry name" value="Metalloendopeptidase"/>
    <property type="match status" value="1"/>
</dbReference>
<dbReference type="GO" id="GO:0008270">
    <property type="term" value="F:zinc ion binding"/>
    <property type="evidence" value="ECO:0007669"/>
    <property type="project" value="UniProtKB-UniRule"/>
</dbReference>
<dbReference type="CDD" id="cd04280">
    <property type="entry name" value="ZnMc_astacin_like"/>
    <property type="match status" value="1"/>
</dbReference>
<evidence type="ECO:0000256" key="7">
    <source>
        <dbReference type="ARBA" id="ARBA00023145"/>
    </source>
</evidence>
<feature type="compositionally biased region" description="Pro residues" evidence="12">
    <location>
        <begin position="79"/>
        <end position="90"/>
    </location>
</feature>
<feature type="binding site" evidence="10">
    <location>
        <position position="471"/>
    </location>
    <ligand>
        <name>Zn(2+)</name>
        <dbReference type="ChEBI" id="CHEBI:29105"/>
        <note>catalytic</note>
    </ligand>
</feature>
<keyword evidence="5 10" id="KW-0862">Zinc</keyword>
<comment type="function">
    <text evidence="1">Metalloprotease.</text>
</comment>
<dbReference type="OrthoDB" id="291007at2759"/>
<dbReference type="PROSITE" id="PS51670">
    <property type="entry name" value="SHKT"/>
    <property type="match status" value="1"/>
</dbReference>
<reference evidence="15" key="1">
    <citation type="submission" date="2020-10" db="EMBL/GenBank/DDBJ databases">
        <authorList>
            <person name="Kikuchi T."/>
        </authorList>
    </citation>
    <scope>NUCLEOTIDE SEQUENCE</scope>
    <source>
        <strain evidence="15">NKZ352</strain>
    </source>
</reference>
<evidence type="ECO:0000256" key="11">
    <source>
        <dbReference type="RuleBase" id="RU361183"/>
    </source>
</evidence>
<dbReference type="InterPro" id="IPR034035">
    <property type="entry name" value="Astacin-like_dom"/>
</dbReference>
<feature type="domain" description="ShKT" evidence="13">
    <location>
        <begin position="570"/>
        <end position="606"/>
    </location>
</feature>
<protein>
    <recommendedName>
        <fullName evidence="11">Metalloendopeptidase</fullName>
        <ecNumber evidence="11">3.4.24.-</ecNumber>
    </recommendedName>
</protein>
<comment type="caution">
    <text evidence="9">Lacks conserved residue(s) required for the propagation of feature annotation.</text>
</comment>
<dbReference type="Pfam" id="PF01549">
    <property type="entry name" value="ShK"/>
    <property type="match status" value="1"/>
</dbReference>
<sequence length="609" mass="67776">MKLTLAKKGRLLNEEHKKRPAHKVYNDVKATSLENRPPMLSFWVVLSVFLPAAHAQGREGGGGLPSLFGGGPFFRGRPPFIPPPQPPPGFFPGGGPRNLLEGAGRLAADITQGVFDTVGGAGHDVADDFDEIRKGKRISVKTWRRKARRFCRRFPGHPHCRKGVVPNIGDINEIVTTLSIERIGKFLPKVPRIKTYDPLKGIDHKLKDYLKGVQLNLGEINVENVLKIKDICKRRKCREQPAHAKKKRQFLANKLIEFEKATLGKDNSEAIQLRLDRTLQLKEALLEKGNLSDIVTPVDDGVFDSDMMLTENQANYLLNELNKAGEGADEIPLPETDSEDSDAETEATAAPTPAQKARRSSIFFEEHLIQKWPSNSPIRFVFDSSLEEVDKSDVRGAILEIEQKTCIRFQELKSAPSGPHIMYYKVDSPTFCGLSYVGKVDPANPVYLSFGCPNSRGVAVHETMHALGVAHQHLRADRDQFITINWNNIDPQNYDAFVVVDSKLYSSYGVKYAYDSIMHYNAYTAAHNTNTPTMSPKVNSAANLAIMGQRNQMSPADVELLKKMYCSPGCDDKNVYCGAWALQTLCTNPSHDKWMSTNCPKSCNLCSKG</sequence>
<dbReference type="GO" id="GO:0004222">
    <property type="term" value="F:metalloendopeptidase activity"/>
    <property type="evidence" value="ECO:0007669"/>
    <property type="project" value="UniProtKB-UniRule"/>
</dbReference>
<keyword evidence="4 10" id="KW-0378">Hydrolase</keyword>
<dbReference type="AlphaFoldDB" id="A0A8S1GPZ4"/>
<keyword evidence="2 10" id="KW-0645">Protease</keyword>
<feature type="active site" evidence="10">
    <location>
        <position position="462"/>
    </location>
</feature>
<keyword evidence="16" id="KW-1185">Reference proteome</keyword>
<evidence type="ECO:0000256" key="9">
    <source>
        <dbReference type="PROSITE-ProRule" id="PRU01005"/>
    </source>
</evidence>
<dbReference type="PRINTS" id="PR00480">
    <property type="entry name" value="ASTACIN"/>
</dbReference>
<dbReference type="PANTHER" id="PTHR10127">
    <property type="entry name" value="DISCOIDIN, CUB, EGF, LAMININ , AND ZINC METALLOPROTEASE DOMAIN CONTAINING"/>
    <property type="match status" value="1"/>
</dbReference>
<dbReference type="PIRSF" id="PIRSF038055">
    <property type="entry name" value="Nas9/Nas10/Nas11"/>
    <property type="match status" value="1"/>
</dbReference>
<comment type="caution">
    <text evidence="15">The sequence shown here is derived from an EMBL/GenBank/DDBJ whole genome shotgun (WGS) entry which is preliminary data.</text>
</comment>
<dbReference type="SMART" id="SM00254">
    <property type="entry name" value="ShKT"/>
    <property type="match status" value="1"/>
</dbReference>
<dbReference type="SUPFAM" id="SSF55486">
    <property type="entry name" value="Metalloproteases ('zincins'), catalytic domain"/>
    <property type="match status" value="1"/>
</dbReference>
<dbReference type="Pfam" id="PF01400">
    <property type="entry name" value="Astacin"/>
    <property type="match status" value="1"/>
</dbReference>
<dbReference type="PANTHER" id="PTHR10127:SF830">
    <property type="entry name" value="ZINC METALLOPROTEINASE NAS-11"/>
    <property type="match status" value="1"/>
</dbReference>
<feature type="region of interest" description="Disordered" evidence="12">
    <location>
        <begin position="327"/>
        <end position="356"/>
    </location>
</feature>
<evidence type="ECO:0000256" key="4">
    <source>
        <dbReference type="ARBA" id="ARBA00022801"/>
    </source>
</evidence>
<feature type="compositionally biased region" description="Acidic residues" evidence="12">
    <location>
        <begin position="336"/>
        <end position="345"/>
    </location>
</feature>
<dbReference type="PROSITE" id="PS51864">
    <property type="entry name" value="ASTACIN"/>
    <property type="match status" value="1"/>
</dbReference>
<evidence type="ECO:0000259" key="14">
    <source>
        <dbReference type="PROSITE" id="PS51864"/>
    </source>
</evidence>
<evidence type="ECO:0000256" key="3">
    <source>
        <dbReference type="ARBA" id="ARBA00022723"/>
    </source>
</evidence>
<name>A0A8S1GPZ4_9PELO</name>
<evidence type="ECO:0000256" key="2">
    <source>
        <dbReference type="ARBA" id="ARBA00022670"/>
    </source>
</evidence>
<evidence type="ECO:0000259" key="13">
    <source>
        <dbReference type="PROSITE" id="PS51670"/>
    </source>
</evidence>
<dbReference type="Gene3D" id="3.40.390.10">
    <property type="entry name" value="Collagenase (Catalytic Domain)"/>
    <property type="match status" value="1"/>
</dbReference>
<dbReference type="GO" id="GO:0006508">
    <property type="term" value="P:proteolysis"/>
    <property type="evidence" value="ECO:0007669"/>
    <property type="project" value="UniProtKB-KW"/>
</dbReference>
<dbReference type="InterPro" id="IPR024079">
    <property type="entry name" value="MetalloPept_cat_dom_sf"/>
</dbReference>
<feature type="binding site" evidence="10">
    <location>
        <position position="465"/>
    </location>
    <ligand>
        <name>Zn(2+)</name>
        <dbReference type="ChEBI" id="CHEBI:29105"/>
        <note>catalytic</note>
    </ligand>
</feature>
<dbReference type="Proteomes" id="UP000835052">
    <property type="component" value="Unassembled WGS sequence"/>
</dbReference>
<keyword evidence="8" id="KW-1015">Disulfide bond</keyword>
<evidence type="ECO:0000313" key="16">
    <source>
        <dbReference type="Proteomes" id="UP000835052"/>
    </source>
</evidence>
<evidence type="ECO:0000256" key="12">
    <source>
        <dbReference type="SAM" id="MobiDB-lite"/>
    </source>
</evidence>
<keyword evidence="7" id="KW-0865">Zymogen</keyword>
<dbReference type="EC" id="3.4.24.-" evidence="11"/>
<evidence type="ECO:0000256" key="1">
    <source>
        <dbReference type="ARBA" id="ARBA00002657"/>
    </source>
</evidence>
<dbReference type="InterPro" id="IPR017368">
    <property type="entry name" value="Peptidase_M12A_astacin-9/10/11"/>
</dbReference>
<gene>
    <name evidence="15" type="ORF">CAUJ_LOCUS1248</name>
</gene>
<dbReference type="InterPro" id="IPR001506">
    <property type="entry name" value="Peptidase_M12A"/>
</dbReference>
<evidence type="ECO:0000256" key="10">
    <source>
        <dbReference type="PROSITE-ProRule" id="PRU01211"/>
    </source>
</evidence>
<evidence type="ECO:0000313" key="15">
    <source>
        <dbReference type="EMBL" id="CAD6185329.1"/>
    </source>
</evidence>
<feature type="region of interest" description="Disordered" evidence="12">
    <location>
        <begin position="75"/>
        <end position="96"/>
    </location>
</feature>
<keyword evidence="3 10" id="KW-0479">Metal-binding</keyword>
<dbReference type="Gene3D" id="1.10.10.1940">
    <property type="match status" value="1"/>
</dbReference>
<evidence type="ECO:0000256" key="8">
    <source>
        <dbReference type="ARBA" id="ARBA00023157"/>
    </source>
</evidence>
<dbReference type="InterPro" id="IPR003582">
    <property type="entry name" value="ShKT_dom"/>
</dbReference>
<organism evidence="15 16">
    <name type="scientific">Caenorhabditis auriculariae</name>
    <dbReference type="NCBI Taxonomy" id="2777116"/>
    <lineage>
        <taxon>Eukaryota</taxon>
        <taxon>Metazoa</taxon>
        <taxon>Ecdysozoa</taxon>
        <taxon>Nematoda</taxon>
        <taxon>Chromadorea</taxon>
        <taxon>Rhabditida</taxon>
        <taxon>Rhabditina</taxon>
        <taxon>Rhabditomorpha</taxon>
        <taxon>Rhabditoidea</taxon>
        <taxon>Rhabditidae</taxon>
        <taxon>Peloderinae</taxon>
        <taxon>Caenorhabditis</taxon>
    </lineage>
</organism>
<feature type="domain" description="Peptidase M12A" evidence="14">
    <location>
        <begin position="360"/>
        <end position="567"/>
    </location>
</feature>
<dbReference type="EMBL" id="CAJGYM010000002">
    <property type="protein sequence ID" value="CAD6185329.1"/>
    <property type="molecule type" value="Genomic_DNA"/>
</dbReference>
<evidence type="ECO:0000256" key="6">
    <source>
        <dbReference type="ARBA" id="ARBA00023049"/>
    </source>
</evidence>
<comment type="cofactor">
    <cofactor evidence="10 11">
        <name>Zn(2+)</name>
        <dbReference type="ChEBI" id="CHEBI:29105"/>
    </cofactor>
    <text evidence="10 11">Binds 1 zinc ion per subunit.</text>
</comment>
<dbReference type="SMART" id="SM00235">
    <property type="entry name" value="ZnMc"/>
    <property type="match status" value="1"/>
</dbReference>